<reference evidence="9" key="1">
    <citation type="submission" date="2020-07" db="EMBL/GenBank/DDBJ databases">
        <title>Genomic analysis of a strain of Sedimentibacter Hydroxybenzoicus DSM7310.</title>
        <authorList>
            <person name="Ma S."/>
        </authorList>
    </citation>
    <scope>NUCLEOTIDE SEQUENCE</scope>
    <source>
        <strain evidence="9">DSM 7310</strain>
    </source>
</reference>
<dbReference type="InterPro" id="IPR013325">
    <property type="entry name" value="RNA_pol_sigma_r2"/>
</dbReference>
<dbReference type="InterPro" id="IPR007624">
    <property type="entry name" value="RNA_pol_sigma70_r3"/>
</dbReference>
<dbReference type="InterPro" id="IPR012845">
    <property type="entry name" value="RNA_pol_sigma_FliA_WhiG"/>
</dbReference>
<feature type="domain" description="RNA polymerase sigma-70 region 2" evidence="7">
    <location>
        <begin position="33"/>
        <end position="104"/>
    </location>
</feature>
<dbReference type="NCBIfam" id="TIGR02479">
    <property type="entry name" value="FliA_WhiG"/>
    <property type="match status" value="1"/>
</dbReference>
<dbReference type="InterPro" id="IPR000943">
    <property type="entry name" value="RNA_pol_sigma70"/>
</dbReference>
<keyword evidence="3" id="KW-0238">DNA-binding</keyword>
<dbReference type="Pfam" id="PF04545">
    <property type="entry name" value="Sigma70_r4"/>
    <property type="match status" value="1"/>
</dbReference>
<dbReference type="InterPro" id="IPR007627">
    <property type="entry name" value="RNA_pol_sigma70_r2"/>
</dbReference>
<evidence type="ECO:0000313" key="10">
    <source>
        <dbReference type="Proteomes" id="UP000611629"/>
    </source>
</evidence>
<dbReference type="EMBL" id="JACBNQ010000001">
    <property type="protein sequence ID" value="NYB72611.1"/>
    <property type="molecule type" value="Genomic_DNA"/>
</dbReference>
<dbReference type="InterPro" id="IPR013324">
    <property type="entry name" value="RNA_pol_sigma_r3/r4-like"/>
</dbReference>
<feature type="domain" description="RNA polymerase sigma-70 region 3" evidence="6">
    <location>
        <begin position="115"/>
        <end position="167"/>
    </location>
</feature>
<dbReference type="InterPro" id="IPR007630">
    <property type="entry name" value="RNA_pol_sigma70_r4"/>
</dbReference>
<keyword evidence="4" id="KW-0804">Transcription</keyword>
<accession>A0A974BGT7</accession>
<gene>
    <name evidence="9" type="ORF">HZF24_00490</name>
</gene>
<dbReference type="InterPro" id="IPR014284">
    <property type="entry name" value="RNA_pol_sigma-70_dom"/>
</dbReference>
<comment type="caution">
    <text evidence="9">The sequence shown here is derived from an EMBL/GenBank/DDBJ whole genome shotgun (WGS) entry which is preliminary data.</text>
</comment>
<dbReference type="NCBIfam" id="NF005413">
    <property type="entry name" value="PRK06986.1"/>
    <property type="match status" value="1"/>
</dbReference>
<keyword evidence="1" id="KW-0805">Transcription regulation</keyword>
<evidence type="ECO:0000256" key="1">
    <source>
        <dbReference type="ARBA" id="ARBA00023015"/>
    </source>
</evidence>
<protein>
    <submittedName>
        <fullName evidence="9">FliA/WhiG family RNA polymerase sigma factor</fullName>
    </submittedName>
</protein>
<dbReference type="RefSeq" id="WP_179236299.1">
    <property type="nucleotide sequence ID" value="NZ_JACBNQ010000001.1"/>
</dbReference>
<dbReference type="Gene3D" id="1.10.1740.10">
    <property type="match status" value="1"/>
</dbReference>
<dbReference type="PRINTS" id="PR00046">
    <property type="entry name" value="SIGMA70FCT"/>
</dbReference>
<proteinExistence type="predicted"/>
<dbReference type="GO" id="GO:0006352">
    <property type="term" value="P:DNA-templated transcription initiation"/>
    <property type="evidence" value="ECO:0007669"/>
    <property type="project" value="InterPro"/>
</dbReference>
<organism evidence="9 10">
    <name type="scientific">Sedimentibacter hydroxybenzoicus DSM 7310</name>
    <dbReference type="NCBI Taxonomy" id="1123245"/>
    <lineage>
        <taxon>Bacteria</taxon>
        <taxon>Bacillati</taxon>
        <taxon>Bacillota</taxon>
        <taxon>Tissierellia</taxon>
        <taxon>Sedimentibacter</taxon>
    </lineage>
</organism>
<evidence type="ECO:0000313" key="9">
    <source>
        <dbReference type="EMBL" id="NYB72611.1"/>
    </source>
</evidence>
<keyword evidence="2" id="KW-0731">Sigma factor</keyword>
<evidence type="ECO:0000256" key="4">
    <source>
        <dbReference type="ARBA" id="ARBA00023163"/>
    </source>
</evidence>
<evidence type="ECO:0000256" key="2">
    <source>
        <dbReference type="ARBA" id="ARBA00023082"/>
    </source>
</evidence>
<feature type="coiled-coil region" evidence="5">
    <location>
        <begin position="236"/>
        <end position="263"/>
    </location>
</feature>
<name>A0A974BGT7_SEDHY</name>
<dbReference type="AlphaFoldDB" id="A0A974BGT7"/>
<dbReference type="Pfam" id="PF04542">
    <property type="entry name" value="Sigma70_r2"/>
    <property type="match status" value="1"/>
</dbReference>
<evidence type="ECO:0000259" key="6">
    <source>
        <dbReference type="Pfam" id="PF04539"/>
    </source>
</evidence>
<sequence>MILTDNYNVEIDEVELWEQYYATRDIQIRNQIIEKYSYLVKIIALKLRGIYQQYGDVDDIVNEGIIALMDVVEKYDITKNTKFETYASIRIKGSIIDYVRKQDWIPRKVKSDYKNIKDAEDKLTNSLGRTPKDDEVAKYLKMDMKDYNQIVNNAFGTSILSFEELIGEANLTETEMSIGYDLPEEEIELKELHKVLIDSVNKLGEKEKLVISLYYKEDLKLKEIADILNISNSRVSQIHTSALQKLEKNIMDYQNDIIEKDKR</sequence>
<keyword evidence="10" id="KW-1185">Reference proteome</keyword>
<dbReference type="NCBIfam" id="TIGR02937">
    <property type="entry name" value="sigma70-ECF"/>
    <property type="match status" value="1"/>
</dbReference>
<evidence type="ECO:0000256" key="5">
    <source>
        <dbReference type="SAM" id="Coils"/>
    </source>
</evidence>
<dbReference type="GO" id="GO:0016987">
    <property type="term" value="F:sigma factor activity"/>
    <property type="evidence" value="ECO:0007669"/>
    <property type="project" value="UniProtKB-KW"/>
</dbReference>
<dbReference type="CDD" id="cd06171">
    <property type="entry name" value="Sigma70_r4"/>
    <property type="match status" value="1"/>
</dbReference>
<dbReference type="GO" id="GO:0003677">
    <property type="term" value="F:DNA binding"/>
    <property type="evidence" value="ECO:0007669"/>
    <property type="project" value="UniProtKB-KW"/>
</dbReference>
<dbReference type="PANTHER" id="PTHR30385:SF7">
    <property type="entry name" value="RNA POLYMERASE SIGMA FACTOR FLIA"/>
    <property type="match status" value="1"/>
</dbReference>
<dbReference type="GO" id="GO:0003899">
    <property type="term" value="F:DNA-directed RNA polymerase activity"/>
    <property type="evidence" value="ECO:0007669"/>
    <property type="project" value="InterPro"/>
</dbReference>
<dbReference type="SUPFAM" id="SSF88659">
    <property type="entry name" value="Sigma3 and sigma4 domains of RNA polymerase sigma factors"/>
    <property type="match status" value="2"/>
</dbReference>
<keyword evidence="5" id="KW-0175">Coiled coil</keyword>
<dbReference type="Proteomes" id="UP000611629">
    <property type="component" value="Unassembled WGS sequence"/>
</dbReference>
<evidence type="ECO:0000256" key="3">
    <source>
        <dbReference type="ARBA" id="ARBA00023125"/>
    </source>
</evidence>
<evidence type="ECO:0000259" key="8">
    <source>
        <dbReference type="Pfam" id="PF04545"/>
    </source>
</evidence>
<dbReference type="Gene3D" id="1.20.140.160">
    <property type="match status" value="1"/>
</dbReference>
<feature type="domain" description="RNA polymerase sigma-70 region 4" evidence="8">
    <location>
        <begin position="201"/>
        <end position="246"/>
    </location>
</feature>
<dbReference type="PANTHER" id="PTHR30385">
    <property type="entry name" value="SIGMA FACTOR F FLAGELLAR"/>
    <property type="match status" value="1"/>
</dbReference>
<dbReference type="Pfam" id="PF04539">
    <property type="entry name" value="Sigma70_r3"/>
    <property type="match status" value="1"/>
</dbReference>
<evidence type="ECO:0000259" key="7">
    <source>
        <dbReference type="Pfam" id="PF04542"/>
    </source>
</evidence>
<dbReference type="SUPFAM" id="SSF88946">
    <property type="entry name" value="Sigma2 domain of RNA polymerase sigma factors"/>
    <property type="match status" value="1"/>
</dbReference>